<dbReference type="AlphaFoldDB" id="A0A067TAE8"/>
<dbReference type="GO" id="GO:0000423">
    <property type="term" value="P:mitophagy"/>
    <property type="evidence" value="ECO:0007669"/>
    <property type="project" value="InterPro"/>
</dbReference>
<dbReference type="EMBL" id="KL142372">
    <property type="protein sequence ID" value="KDR80195.1"/>
    <property type="molecule type" value="Genomic_DNA"/>
</dbReference>
<dbReference type="InterPro" id="IPR013898">
    <property type="entry name" value="Atg43"/>
</dbReference>
<gene>
    <name evidence="2" type="ORF">GALMADRAFT_242475</name>
</gene>
<feature type="region of interest" description="Disordered" evidence="1">
    <location>
        <begin position="1"/>
        <end position="50"/>
    </location>
</feature>
<reference evidence="3" key="1">
    <citation type="journal article" date="2014" name="Proc. Natl. Acad. Sci. U.S.A.">
        <title>Extensive sampling of basidiomycete genomes demonstrates inadequacy of the white-rot/brown-rot paradigm for wood decay fungi.</title>
        <authorList>
            <person name="Riley R."/>
            <person name="Salamov A.A."/>
            <person name="Brown D.W."/>
            <person name="Nagy L.G."/>
            <person name="Floudas D."/>
            <person name="Held B.W."/>
            <person name="Levasseur A."/>
            <person name="Lombard V."/>
            <person name="Morin E."/>
            <person name="Otillar R."/>
            <person name="Lindquist E.A."/>
            <person name="Sun H."/>
            <person name="LaButti K.M."/>
            <person name="Schmutz J."/>
            <person name="Jabbour D."/>
            <person name="Luo H."/>
            <person name="Baker S.E."/>
            <person name="Pisabarro A.G."/>
            <person name="Walton J.D."/>
            <person name="Blanchette R.A."/>
            <person name="Henrissat B."/>
            <person name="Martin F."/>
            <person name="Cullen D."/>
            <person name="Hibbett D.S."/>
            <person name="Grigoriev I.V."/>
        </authorList>
    </citation>
    <scope>NUCLEOTIDE SEQUENCE [LARGE SCALE GENOMIC DNA]</scope>
    <source>
        <strain evidence="3">CBS 339.88</strain>
    </source>
</reference>
<evidence type="ECO:0000313" key="2">
    <source>
        <dbReference type="EMBL" id="KDR80195.1"/>
    </source>
</evidence>
<dbReference type="Proteomes" id="UP000027222">
    <property type="component" value="Unassembled WGS sequence"/>
</dbReference>
<evidence type="ECO:0000313" key="3">
    <source>
        <dbReference type="Proteomes" id="UP000027222"/>
    </source>
</evidence>
<keyword evidence="3" id="KW-1185">Reference proteome</keyword>
<evidence type="ECO:0000256" key="1">
    <source>
        <dbReference type="SAM" id="MobiDB-lite"/>
    </source>
</evidence>
<dbReference type="OrthoDB" id="2430343at2759"/>
<dbReference type="STRING" id="685588.A0A067TAE8"/>
<dbReference type="PANTHER" id="PTHR38699:SF1">
    <property type="entry name" value="MITOPHAGY RECEPTOR ATG43"/>
    <property type="match status" value="1"/>
</dbReference>
<sequence length="211" mass="22970">MATAHASALHSKPYHRQPGADADEPELHAAHRHHPHHPTQDPAHHKTRGLPAIPDLRFESSYVRSVQGYVSVERVDRASFDVDLDGQEGREDEDFETVDAGSRRESKGKAVVRKEEKITVQWNKVLWVTVRDQVVSPLLQGALWALASYYVRPFSAELGSKMGTFVRGGLPTIRKEGSAVSWLRGWAKSIGLSGLTSGGGGGGSGGQRTSS</sequence>
<dbReference type="PANTHER" id="PTHR38699">
    <property type="entry name" value="CHROMOSOME 1, WHOLE GENOME SHOTGUN SEQUENCE"/>
    <property type="match status" value="1"/>
</dbReference>
<protein>
    <submittedName>
        <fullName evidence="2">Uncharacterized protein</fullName>
    </submittedName>
</protein>
<organism evidence="2 3">
    <name type="scientific">Galerina marginata (strain CBS 339.88)</name>
    <dbReference type="NCBI Taxonomy" id="685588"/>
    <lineage>
        <taxon>Eukaryota</taxon>
        <taxon>Fungi</taxon>
        <taxon>Dikarya</taxon>
        <taxon>Basidiomycota</taxon>
        <taxon>Agaricomycotina</taxon>
        <taxon>Agaricomycetes</taxon>
        <taxon>Agaricomycetidae</taxon>
        <taxon>Agaricales</taxon>
        <taxon>Agaricineae</taxon>
        <taxon>Strophariaceae</taxon>
        <taxon>Galerina</taxon>
    </lineage>
</organism>
<dbReference type="Pfam" id="PF08589">
    <property type="entry name" value="ATG43"/>
    <property type="match status" value="1"/>
</dbReference>
<name>A0A067TAE8_GALM3</name>
<accession>A0A067TAE8</accession>
<dbReference type="HOGENOM" id="CLU_120123_0_0_1"/>
<dbReference type="GO" id="GO:0140580">
    <property type="term" value="F:mitochondrion autophagosome adaptor activity"/>
    <property type="evidence" value="ECO:0007669"/>
    <property type="project" value="InterPro"/>
</dbReference>
<proteinExistence type="predicted"/>